<dbReference type="EMBL" id="JACHXA010000011">
    <property type="protein sequence ID" value="MBB3066899.1"/>
    <property type="molecule type" value="Genomic_DNA"/>
</dbReference>
<sequence length="160" mass="17850">MQRHSANTDLLRNGTVARKGHHEYTTDRDDTKAPSEKSFGITFAVVFALLGAWLLYSGGLGPWSIAAFVVSSGFLLAACVAPLCLRTMNLLWLKFGLLLHRIVNPLVMGLLFFVVFTPMGLAMRLFGSDLLRLRKRPGETSYWIIRAKEDVDQGSMTNQF</sequence>
<keyword evidence="1" id="KW-1133">Transmembrane helix</keyword>
<dbReference type="RefSeq" id="WP_183417722.1">
    <property type="nucleotide sequence ID" value="NZ_JACHXA010000011.1"/>
</dbReference>
<dbReference type="Proteomes" id="UP000581135">
    <property type="component" value="Unassembled WGS sequence"/>
</dbReference>
<keyword evidence="3" id="KW-1185">Reference proteome</keyword>
<comment type="caution">
    <text evidence="2">The sequence shown here is derived from an EMBL/GenBank/DDBJ whole genome shotgun (WGS) entry which is preliminary data.</text>
</comment>
<evidence type="ECO:0000256" key="1">
    <source>
        <dbReference type="SAM" id="Phobius"/>
    </source>
</evidence>
<dbReference type="AlphaFoldDB" id="A0A839SXT9"/>
<evidence type="ECO:0008006" key="4">
    <source>
        <dbReference type="Google" id="ProtNLM"/>
    </source>
</evidence>
<accession>A0A839SXT9</accession>
<feature type="transmembrane region" description="Helical" evidence="1">
    <location>
        <begin position="62"/>
        <end position="85"/>
    </location>
</feature>
<name>A0A839SXT9_9PROT</name>
<reference evidence="2 3" key="1">
    <citation type="submission" date="2020-08" db="EMBL/GenBank/DDBJ databases">
        <title>Genomic Encyclopedia of Type Strains, Phase III (KMG-III): the genomes of soil and plant-associated and newly described type strains.</title>
        <authorList>
            <person name="Whitman W."/>
        </authorList>
    </citation>
    <scope>NUCLEOTIDE SEQUENCE [LARGE SCALE GENOMIC DNA]</scope>
    <source>
        <strain evidence="2 3">CECT 8803</strain>
    </source>
</reference>
<keyword evidence="1" id="KW-0472">Membrane</keyword>
<feature type="transmembrane region" description="Helical" evidence="1">
    <location>
        <begin position="38"/>
        <end position="56"/>
    </location>
</feature>
<feature type="transmembrane region" description="Helical" evidence="1">
    <location>
        <begin position="106"/>
        <end position="126"/>
    </location>
</feature>
<proteinExistence type="predicted"/>
<keyword evidence="1" id="KW-0812">Transmembrane</keyword>
<protein>
    <recommendedName>
        <fullName evidence="4">SxtJ</fullName>
    </recommendedName>
</protein>
<gene>
    <name evidence="2" type="ORF">FHR98_003210</name>
</gene>
<dbReference type="Pfam" id="PF19588">
    <property type="entry name" value="SxtJ"/>
    <property type="match status" value="1"/>
</dbReference>
<evidence type="ECO:0000313" key="2">
    <source>
        <dbReference type="EMBL" id="MBB3066899.1"/>
    </source>
</evidence>
<dbReference type="InterPro" id="IPR045781">
    <property type="entry name" value="SxtJ"/>
</dbReference>
<organism evidence="2 3">
    <name type="scientific">Limibacillus halophilus</name>
    <dbReference type="NCBI Taxonomy" id="1579333"/>
    <lineage>
        <taxon>Bacteria</taxon>
        <taxon>Pseudomonadati</taxon>
        <taxon>Pseudomonadota</taxon>
        <taxon>Alphaproteobacteria</taxon>
        <taxon>Rhodospirillales</taxon>
        <taxon>Rhodovibrionaceae</taxon>
        <taxon>Limibacillus</taxon>
    </lineage>
</organism>
<evidence type="ECO:0000313" key="3">
    <source>
        <dbReference type="Proteomes" id="UP000581135"/>
    </source>
</evidence>